<dbReference type="RefSeq" id="WP_082854077.1">
    <property type="nucleotide sequence ID" value="NZ_CP048751.1"/>
</dbReference>
<evidence type="ECO:0000313" key="1">
    <source>
        <dbReference type="EMBL" id="QIH74325.1"/>
    </source>
</evidence>
<dbReference type="KEGG" id="bmed:GYM46_16050"/>
<gene>
    <name evidence="1" type="ORF">GYM46_16050</name>
</gene>
<dbReference type="Proteomes" id="UP000501325">
    <property type="component" value="Chromosome"/>
</dbReference>
<dbReference type="EMBL" id="CP048751">
    <property type="protein sequence ID" value="QIH74325.1"/>
    <property type="molecule type" value="Genomic_DNA"/>
</dbReference>
<protein>
    <recommendedName>
        <fullName evidence="3">Acyl carrier protein</fullName>
    </recommendedName>
</protein>
<name>A0AB37EBS0_9CAUL</name>
<proteinExistence type="predicted"/>
<organism evidence="1 2">
    <name type="scientific">Brevundimonas mediterranea</name>
    <dbReference type="NCBI Taxonomy" id="74329"/>
    <lineage>
        <taxon>Bacteria</taxon>
        <taxon>Pseudomonadati</taxon>
        <taxon>Pseudomonadota</taxon>
        <taxon>Alphaproteobacteria</taxon>
        <taxon>Caulobacterales</taxon>
        <taxon>Caulobacteraceae</taxon>
        <taxon>Brevundimonas</taxon>
    </lineage>
</organism>
<evidence type="ECO:0000313" key="2">
    <source>
        <dbReference type="Proteomes" id="UP000501325"/>
    </source>
</evidence>
<dbReference type="AlphaFoldDB" id="A0AB37EBS0"/>
<reference evidence="1 2" key="1">
    <citation type="submission" date="2020-01" db="EMBL/GenBank/DDBJ databases">
        <authorList>
            <person name="Wang S."/>
        </authorList>
    </citation>
    <scope>NUCLEOTIDE SEQUENCE [LARGE SCALE GENOMIC DNA]</scope>
    <source>
        <strain evidence="1 2">D151-2-6</strain>
    </source>
</reference>
<evidence type="ECO:0008006" key="3">
    <source>
        <dbReference type="Google" id="ProtNLM"/>
    </source>
</evidence>
<sequence length="110" mass="11872">MTQIKDKPETKPFPVKAVSACLLAELTSLAESEFALQGVTPPADPITLLTTKIRLDSLTVVDVTLALEDILGFEPKNIVKTGGYDSIQAALDHMMPRLEAAWKKTHPASA</sequence>
<accession>A0AB37EBS0</accession>